<dbReference type="RefSeq" id="XP_019013881.1">
    <property type="nucleotide sequence ID" value="XM_019153720.1"/>
</dbReference>
<reference evidence="6" key="1">
    <citation type="submission" date="2013-07" db="EMBL/GenBank/DDBJ databases">
        <title>The Genome Sequence of Cryptococcus pinus CBS10737.</title>
        <authorList>
            <consortium name="The Broad Institute Genome Sequencing Platform"/>
            <person name="Cuomo C."/>
            <person name="Litvintseva A."/>
            <person name="Chen Y."/>
            <person name="Heitman J."/>
            <person name="Sun S."/>
            <person name="Springer D."/>
            <person name="Dromer F."/>
            <person name="Young S.K."/>
            <person name="Zeng Q."/>
            <person name="Gargeya S."/>
            <person name="Fitzgerald M."/>
            <person name="Abouelleil A."/>
            <person name="Alvarado L."/>
            <person name="Berlin A.M."/>
            <person name="Chapman S.B."/>
            <person name="Dewar J."/>
            <person name="Goldberg J."/>
            <person name="Griggs A."/>
            <person name="Gujja S."/>
            <person name="Hansen M."/>
            <person name="Howarth C."/>
            <person name="Imamovic A."/>
            <person name="Larimer J."/>
            <person name="McCowan C."/>
            <person name="Murphy C."/>
            <person name="Pearson M."/>
            <person name="Priest M."/>
            <person name="Roberts A."/>
            <person name="Saif S."/>
            <person name="Shea T."/>
            <person name="Sykes S."/>
            <person name="Wortman J."/>
            <person name="Nusbaum C."/>
            <person name="Birren B."/>
        </authorList>
    </citation>
    <scope>NUCLEOTIDE SEQUENCE [LARGE SCALE GENOMIC DNA]</scope>
    <source>
        <strain evidence="6">CBS 10737</strain>
    </source>
</reference>
<dbReference type="Pfam" id="PF09273">
    <property type="entry name" value="Rubis-subs-bind"/>
    <property type="match status" value="1"/>
</dbReference>
<dbReference type="SUPFAM" id="SSF82199">
    <property type="entry name" value="SET domain"/>
    <property type="match status" value="1"/>
</dbReference>
<keyword evidence="3" id="KW-0949">S-adenosyl-L-methionine</keyword>
<feature type="domain" description="SET" evidence="5">
    <location>
        <begin position="21"/>
        <end position="348"/>
    </location>
</feature>
<gene>
    <name evidence="6" type="ORF">I206_01955</name>
    <name evidence="7" type="ORF">I206_103040</name>
</gene>
<name>A0A1B9IAK4_9TREE</name>
<feature type="compositionally biased region" description="Polar residues" evidence="4">
    <location>
        <begin position="77"/>
        <end position="92"/>
    </location>
</feature>
<reference evidence="7" key="2">
    <citation type="submission" date="2013-07" db="EMBL/GenBank/DDBJ databases">
        <authorList>
            <consortium name="The Broad Institute Genome Sequencing Platform"/>
            <person name="Cuomo C."/>
            <person name="Litvintseva A."/>
            <person name="Chen Y."/>
            <person name="Heitman J."/>
            <person name="Sun S."/>
            <person name="Springer D."/>
            <person name="Dromer F."/>
            <person name="Young S.K."/>
            <person name="Zeng Q."/>
            <person name="Gargeya S."/>
            <person name="Fitzgerald M."/>
            <person name="Abouelleil A."/>
            <person name="Alvarado L."/>
            <person name="Berlin A.M."/>
            <person name="Chapman S.B."/>
            <person name="Dewar J."/>
            <person name="Goldberg J."/>
            <person name="Griggs A."/>
            <person name="Gujja S."/>
            <person name="Hansen M."/>
            <person name="Howarth C."/>
            <person name="Imamovic A."/>
            <person name="Larimer J."/>
            <person name="McCowan C."/>
            <person name="Murphy C."/>
            <person name="Pearson M."/>
            <person name="Priest M."/>
            <person name="Roberts A."/>
            <person name="Saif S."/>
            <person name="Shea T."/>
            <person name="Sykes S."/>
            <person name="Wortman J."/>
            <person name="Nusbaum C."/>
            <person name="Birren B."/>
        </authorList>
    </citation>
    <scope>NUCLEOTIDE SEQUENCE</scope>
    <source>
        <strain evidence="7">CBS 10737</strain>
    </source>
</reference>
<dbReference type="KEGG" id="kpin:30170324"/>
<dbReference type="STRING" id="1296096.A0A1B9IAK4"/>
<evidence type="ECO:0000259" key="5">
    <source>
        <dbReference type="PROSITE" id="PS50280"/>
    </source>
</evidence>
<accession>A0A1B9IAK4</accession>
<dbReference type="EMBL" id="CP144522">
    <property type="protein sequence ID" value="WWC69104.1"/>
    <property type="molecule type" value="Genomic_DNA"/>
</dbReference>
<reference evidence="7" key="4">
    <citation type="submission" date="2024-02" db="EMBL/GenBank/DDBJ databases">
        <title>Comparative genomics of Cryptococcus and Kwoniella reveals pathogenesis evolution and contrasting modes of karyotype evolution via chromosome fusion or intercentromeric recombination.</title>
        <authorList>
            <person name="Coelho M.A."/>
            <person name="David-Palma M."/>
            <person name="Shea T."/>
            <person name="Bowers K."/>
            <person name="McGinley-Smith S."/>
            <person name="Mohammad A.W."/>
            <person name="Gnirke A."/>
            <person name="Yurkov A.M."/>
            <person name="Nowrousian M."/>
            <person name="Sun S."/>
            <person name="Cuomo C.A."/>
            <person name="Heitman J."/>
        </authorList>
    </citation>
    <scope>NUCLEOTIDE SEQUENCE</scope>
    <source>
        <strain evidence="7">CBS 10737</strain>
    </source>
</reference>
<dbReference type="EMBL" id="KI894008">
    <property type="protein sequence ID" value="OCF52662.1"/>
    <property type="molecule type" value="Genomic_DNA"/>
</dbReference>
<feature type="region of interest" description="Disordered" evidence="4">
    <location>
        <begin position="276"/>
        <end position="307"/>
    </location>
</feature>
<evidence type="ECO:0000313" key="6">
    <source>
        <dbReference type="EMBL" id="OCF52662.1"/>
    </source>
</evidence>
<keyword evidence="2" id="KW-0808">Transferase</keyword>
<keyword evidence="1" id="KW-0489">Methyltransferase</keyword>
<keyword evidence="8" id="KW-1185">Reference proteome</keyword>
<evidence type="ECO:0000313" key="8">
    <source>
        <dbReference type="Proteomes" id="UP000094020"/>
    </source>
</evidence>
<dbReference type="GeneID" id="30170324"/>
<dbReference type="GO" id="GO:0032259">
    <property type="term" value="P:methylation"/>
    <property type="evidence" value="ECO:0007669"/>
    <property type="project" value="UniProtKB-KW"/>
</dbReference>
<dbReference type="PANTHER" id="PTHR13271:SF47">
    <property type="entry name" value="ACTIN-HISTIDINE N-METHYLTRANSFERASE"/>
    <property type="match status" value="1"/>
</dbReference>
<dbReference type="AlphaFoldDB" id="A0A1B9IAK4"/>
<dbReference type="Proteomes" id="UP000094020">
    <property type="component" value="Chromosome 4"/>
</dbReference>
<reference evidence="6" key="3">
    <citation type="submission" date="2016-07" db="EMBL/GenBank/DDBJ databases">
        <title>Evolution of pathogenesis and genome organization in the Tremellales.</title>
        <authorList>
            <person name="Cuomo C."/>
            <person name="Litvintseva A."/>
            <person name="Heitman J."/>
            <person name="Chen Y."/>
            <person name="Sun S."/>
            <person name="Springer D."/>
            <person name="Dromer F."/>
            <person name="Young S."/>
            <person name="Zeng Q."/>
            <person name="Chapman S."/>
            <person name="Gujja S."/>
            <person name="Saif S."/>
            <person name="Birren B."/>
        </authorList>
    </citation>
    <scope>NUCLEOTIDE SEQUENCE</scope>
    <source>
        <strain evidence="6">CBS 10737</strain>
    </source>
</reference>
<dbReference type="InterPro" id="IPR046341">
    <property type="entry name" value="SET_dom_sf"/>
</dbReference>
<evidence type="ECO:0000256" key="2">
    <source>
        <dbReference type="ARBA" id="ARBA00022679"/>
    </source>
</evidence>
<dbReference type="PROSITE" id="PS50280">
    <property type="entry name" value="SET"/>
    <property type="match status" value="1"/>
</dbReference>
<dbReference type="InterPro" id="IPR001214">
    <property type="entry name" value="SET_dom"/>
</dbReference>
<organism evidence="6">
    <name type="scientific">Kwoniella pini CBS 10737</name>
    <dbReference type="NCBI Taxonomy" id="1296096"/>
    <lineage>
        <taxon>Eukaryota</taxon>
        <taxon>Fungi</taxon>
        <taxon>Dikarya</taxon>
        <taxon>Basidiomycota</taxon>
        <taxon>Agaricomycotina</taxon>
        <taxon>Tremellomycetes</taxon>
        <taxon>Tremellales</taxon>
        <taxon>Cryptococcaceae</taxon>
        <taxon>Kwoniella</taxon>
    </lineage>
</organism>
<feature type="compositionally biased region" description="Polar residues" evidence="4">
    <location>
        <begin position="276"/>
        <end position="293"/>
    </location>
</feature>
<dbReference type="InterPro" id="IPR050600">
    <property type="entry name" value="SETD3_SETD6_MTase"/>
</dbReference>
<dbReference type="Gene3D" id="3.90.1410.10">
    <property type="entry name" value="set domain protein methyltransferase, domain 1"/>
    <property type="match status" value="1"/>
</dbReference>
<dbReference type="OrthoDB" id="341421at2759"/>
<sequence length="539" mass="61487">MIDKEIEEWNNVLKWLEEKHPGFESNLSLRDLPGLERGMTASKDLKKGETLLHIPSTCMLNPLTLLPNSLIPSHLFPQSVSRNNPNDSTTPISKKARMEKGRKLDTTQLLTLHLALTKDSKNRYKSNWKEYIESLPKTFRPWHPLTWVVSPILTQKENVPQVEWKWFNHLYDIGLSQAAKLKVQDVKKRFDEEYEILVEVLTEEEPFKSQNLVESIDKEVILWAWLNVNTRSISIPLGLPSPSERNNHTLVPIMDFINHSSNEKIVTPRVKQVPTASSRIRKLSMSTKSNGSKSDIALPSPPLTTNNGNTTMGLRKADQHLLPNKIDFKLVCQDNGLKKDEEVFFEYGGHSSSTLFAEYGFCEIPVVPEEDGWLNMKYGEVDLTHYVSELWENQNEEDKEEKKQVLEDIGCWGGNTIHCQPSPVHPSHSLLMTLRLIHLPSNSPKLTNISRGLVTYVSPANENSTMMTLESILKKVIKDSQKRHKSLKKLVKYPEPENGKILTSQQIGIIKMLCSMCDEEQILSQSLLERIESGVVDFP</sequence>
<proteinExistence type="predicted"/>
<feature type="region of interest" description="Disordered" evidence="4">
    <location>
        <begin position="77"/>
        <end position="98"/>
    </location>
</feature>
<dbReference type="PANTHER" id="PTHR13271">
    <property type="entry name" value="UNCHARACTERIZED PUTATIVE METHYLTRANSFERASE"/>
    <property type="match status" value="1"/>
</dbReference>
<dbReference type="GO" id="GO:0016279">
    <property type="term" value="F:protein-lysine N-methyltransferase activity"/>
    <property type="evidence" value="ECO:0007669"/>
    <property type="project" value="TreeGrafter"/>
</dbReference>
<protein>
    <recommendedName>
        <fullName evidence="5">SET domain-containing protein</fullName>
    </recommendedName>
</protein>
<evidence type="ECO:0000256" key="4">
    <source>
        <dbReference type="SAM" id="MobiDB-lite"/>
    </source>
</evidence>
<evidence type="ECO:0000256" key="3">
    <source>
        <dbReference type="ARBA" id="ARBA00022691"/>
    </source>
</evidence>
<evidence type="ECO:0000256" key="1">
    <source>
        <dbReference type="ARBA" id="ARBA00022603"/>
    </source>
</evidence>
<evidence type="ECO:0000313" key="7">
    <source>
        <dbReference type="EMBL" id="WWC69104.1"/>
    </source>
</evidence>
<dbReference type="InterPro" id="IPR015353">
    <property type="entry name" value="Rubisco_LSMT_subst-bd"/>
</dbReference>